<dbReference type="PANTHER" id="PTHR31686">
    <property type="match status" value="1"/>
</dbReference>
<feature type="transmembrane region" description="Helical" evidence="8">
    <location>
        <begin position="170"/>
        <end position="191"/>
    </location>
</feature>
<dbReference type="Pfam" id="PF03595">
    <property type="entry name" value="SLAC1"/>
    <property type="match status" value="1"/>
</dbReference>
<feature type="transmembrane region" description="Helical" evidence="8">
    <location>
        <begin position="64"/>
        <end position="88"/>
    </location>
</feature>
<dbReference type="InterPro" id="IPR038665">
    <property type="entry name" value="Voltage-dep_anion_channel_sf"/>
</dbReference>
<comment type="caution">
    <text evidence="9">The sequence shown here is derived from an EMBL/GenBank/DDBJ whole genome shotgun (WGS) entry which is preliminary data.</text>
</comment>
<feature type="transmembrane region" description="Helical" evidence="8">
    <location>
        <begin position="100"/>
        <end position="121"/>
    </location>
</feature>
<dbReference type="CDD" id="cd09320">
    <property type="entry name" value="TDT_like_2"/>
    <property type="match status" value="1"/>
</dbReference>
<organism evidence="9 10">
    <name type="scientific">Tsukamurella sputi</name>
    <dbReference type="NCBI Taxonomy" id="2591848"/>
    <lineage>
        <taxon>Bacteria</taxon>
        <taxon>Bacillati</taxon>
        <taxon>Actinomycetota</taxon>
        <taxon>Actinomycetes</taxon>
        <taxon>Mycobacteriales</taxon>
        <taxon>Tsukamurellaceae</taxon>
        <taxon>Tsukamurella</taxon>
    </lineage>
</organism>
<feature type="transmembrane region" description="Helical" evidence="8">
    <location>
        <begin position="313"/>
        <end position="333"/>
    </location>
</feature>
<dbReference type="Gene3D" id="1.50.10.150">
    <property type="entry name" value="Voltage-dependent anion channel"/>
    <property type="match status" value="1"/>
</dbReference>
<dbReference type="InterPro" id="IPR051629">
    <property type="entry name" value="Sulfite_efflux_TDT"/>
</dbReference>
<evidence type="ECO:0000313" key="10">
    <source>
        <dbReference type="Proteomes" id="UP000319792"/>
    </source>
</evidence>
<comment type="similarity">
    <text evidence="2">Belongs to the tellurite-resistance/dicarboxylate transporter (TDT) family.</text>
</comment>
<keyword evidence="6 8" id="KW-1133">Transmembrane helix</keyword>
<reference evidence="9 10" key="2">
    <citation type="submission" date="2019-08" db="EMBL/GenBank/DDBJ databases">
        <title>Tsukamurella conjunctivitidis sp. nov., Tsukamurella assacharolytica sp. nov. and Tsukamurella sputae sp. nov. isolated from patients with conjunctivitis, bacteraemia (lymphoma) and respiratory infection (sputum) in Hong Kong.</title>
        <authorList>
            <person name="Fok K.M.N."/>
            <person name="Fong J.Y.H."/>
        </authorList>
    </citation>
    <scope>NUCLEOTIDE SEQUENCE [LARGE SCALE GENOMIC DNA]</scope>
    <source>
        <strain evidence="9 10">HKU70</strain>
    </source>
</reference>
<dbReference type="OrthoDB" id="958273at2"/>
<keyword evidence="5 8" id="KW-0812">Transmembrane</keyword>
<feature type="transmembrane region" description="Helical" evidence="8">
    <location>
        <begin position="203"/>
        <end position="227"/>
    </location>
</feature>
<comment type="subcellular location">
    <subcellularLocation>
        <location evidence="1">Cell membrane</location>
        <topology evidence="1">Multi-pass membrane protein</topology>
    </subcellularLocation>
</comment>
<feature type="transmembrane region" description="Helical" evidence="8">
    <location>
        <begin position="234"/>
        <end position="255"/>
    </location>
</feature>
<evidence type="ECO:0000256" key="2">
    <source>
        <dbReference type="ARBA" id="ARBA00008566"/>
    </source>
</evidence>
<feature type="transmembrane region" description="Helical" evidence="8">
    <location>
        <begin position="34"/>
        <end position="52"/>
    </location>
</feature>
<gene>
    <name evidence="9" type="ORF">FK268_06070</name>
</gene>
<accession>A0A5C5RP26</accession>
<dbReference type="EMBL" id="VIGV01000002">
    <property type="protein sequence ID" value="TWS24807.1"/>
    <property type="molecule type" value="Genomic_DNA"/>
</dbReference>
<dbReference type="RefSeq" id="WP_146432241.1">
    <property type="nucleotide sequence ID" value="NZ_VIGV01000002.1"/>
</dbReference>
<feature type="transmembrane region" description="Helical" evidence="8">
    <location>
        <begin position="127"/>
        <end position="158"/>
    </location>
</feature>
<evidence type="ECO:0000256" key="1">
    <source>
        <dbReference type="ARBA" id="ARBA00004651"/>
    </source>
</evidence>
<evidence type="ECO:0000256" key="7">
    <source>
        <dbReference type="ARBA" id="ARBA00023136"/>
    </source>
</evidence>
<dbReference type="InterPro" id="IPR004695">
    <property type="entry name" value="SLAC1/Mae1/Ssu1/TehA"/>
</dbReference>
<feature type="transmembrane region" description="Helical" evidence="8">
    <location>
        <begin position="275"/>
        <end position="301"/>
    </location>
</feature>
<feature type="transmembrane region" description="Helical" evidence="8">
    <location>
        <begin position="339"/>
        <end position="360"/>
    </location>
</feature>
<reference evidence="9 10" key="1">
    <citation type="submission" date="2019-06" db="EMBL/GenBank/DDBJ databases">
        <authorList>
            <person name="Teng J.L.L."/>
            <person name="Lee H.H."/>
            <person name="Lau S.K.P."/>
            <person name="Woo P.C.Y."/>
        </authorList>
    </citation>
    <scope>NUCLEOTIDE SEQUENCE [LARGE SCALE GENOMIC DNA]</scope>
    <source>
        <strain evidence="9 10">HKU70</strain>
    </source>
</reference>
<evidence type="ECO:0000256" key="5">
    <source>
        <dbReference type="ARBA" id="ARBA00022692"/>
    </source>
</evidence>
<sequence>MLVVTRPAARPAAHRVLFRDLPDRRVAYSNITPNWFASVMGTGIIANAAVSLPVQVPGLRTAAAAVWALATVLLVVLVASTAAHWVRYPHFARRHHRDPVIGNFYGAMAMALLTVGTGAVLVGRDWIGLTAALAIGTALWAAGTLLGIVFAVVIPVLMAKGGHYTADRAFAGWLMPVVSPMVTAAGGAVLLPYSPDGAVRAALLWFCYGCAGFSVLASVVVIPAVVARLVRRDVWPAAMVPTVWIMLGPMGQSITAVNSLGADAHLVVGSGAAHALIRFGIGYGWVVTAPLLAWTAVALVLTARTAATGLPYALTWWSFTFPIGTCATGFSAMATHTGAPAYSILSIGYFLALVTGWVVAARGTVPHALMSGHLLRHPDLAR</sequence>
<keyword evidence="4" id="KW-1003">Cell membrane</keyword>
<dbReference type="AlphaFoldDB" id="A0A5C5RP26"/>
<dbReference type="Proteomes" id="UP000319792">
    <property type="component" value="Unassembled WGS sequence"/>
</dbReference>
<keyword evidence="3" id="KW-0813">Transport</keyword>
<evidence type="ECO:0000256" key="6">
    <source>
        <dbReference type="ARBA" id="ARBA00022989"/>
    </source>
</evidence>
<keyword evidence="10" id="KW-1185">Reference proteome</keyword>
<evidence type="ECO:0000256" key="3">
    <source>
        <dbReference type="ARBA" id="ARBA00022448"/>
    </source>
</evidence>
<dbReference type="PANTHER" id="PTHR31686:SF1">
    <property type="entry name" value="SULFITE EFFLUX PUMP SSU1"/>
    <property type="match status" value="1"/>
</dbReference>
<proteinExistence type="inferred from homology"/>
<evidence type="ECO:0000313" key="9">
    <source>
        <dbReference type="EMBL" id="TWS24807.1"/>
    </source>
</evidence>
<keyword evidence="7 8" id="KW-0472">Membrane</keyword>
<protein>
    <submittedName>
        <fullName evidence="9">C4-dicarboxylate ABC transporter</fullName>
    </submittedName>
</protein>
<dbReference type="GO" id="GO:0055085">
    <property type="term" value="P:transmembrane transport"/>
    <property type="evidence" value="ECO:0007669"/>
    <property type="project" value="InterPro"/>
</dbReference>
<evidence type="ECO:0000256" key="4">
    <source>
        <dbReference type="ARBA" id="ARBA00022475"/>
    </source>
</evidence>
<dbReference type="GO" id="GO:0005886">
    <property type="term" value="C:plasma membrane"/>
    <property type="evidence" value="ECO:0007669"/>
    <property type="project" value="UniProtKB-SubCell"/>
</dbReference>
<name>A0A5C5RP26_9ACTN</name>
<evidence type="ECO:0000256" key="8">
    <source>
        <dbReference type="SAM" id="Phobius"/>
    </source>
</evidence>